<evidence type="ECO:0000313" key="11">
    <source>
        <dbReference type="Proteomes" id="UP000093000"/>
    </source>
</evidence>
<evidence type="ECO:0000259" key="9">
    <source>
        <dbReference type="PROSITE" id="PS50158"/>
    </source>
</evidence>
<dbReference type="InterPro" id="IPR001878">
    <property type="entry name" value="Znf_CCHC"/>
</dbReference>
<dbReference type="GO" id="GO:0071036">
    <property type="term" value="P:nuclear polyadenylation-dependent snoRNA catabolic process"/>
    <property type="evidence" value="ECO:0007669"/>
    <property type="project" value="TreeGrafter"/>
</dbReference>
<dbReference type="GO" id="GO:0003723">
    <property type="term" value="F:RNA binding"/>
    <property type="evidence" value="ECO:0007669"/>
    <property type="project" value="TreeGrafter"/>
</dbReference>
<keyword evidence="2" id="KW-0479">Metal-binding</keyword>
<dbReference type="GO" id="GO:0008270">
    <property type="term" value="F:zinc ion binding"/>
    <property type="evidence" value="ECO:0007669"/>
    <property type="project" value="UniProtKB-KW"/>
</dbReference>
<dbReference type="PANTHER" id="PTHR46543">
    <property type="entry name" value="ZINC FINGER CCHC DOMAIN-CONTAINING PROTEIN 7"/>
    <property type="match status" value="1"/>
</dbReference>
<evidence type="ECO:0000256" key="4">
    <source>
        <dbReference type="ARBA" id="ARBA00022771"/>
    </source>
</evidence>
<evidence type="ECO:0000256" key="6">
    <source>
        <dbReference type="ARBA" id="ARBA00023242"/>
    </source>
</evidence>
<dbReference type="GO" id="GO:0071035">
    <property type="term" value="P:nuclear polyadenylation-dependent rRNA catabolic process"/>
    <property type="evidence" value="ECO:0007669"/>
    <property type="project" value="TreeGrafter"/>
</dbReference>
<feature type="compositionally biased region" description="Basic residues" evidence="8">
    <location>
        <begin position="368"/>
        <end position="378"/>
    </location>
</feature>
<dbReference type="SUPFAM" id="SSF57756">
    <property type="entry name" value="Retrovirus zinc finger-like domains"/>
    <property type="match status" value="2"/>
</dbReference>
<dbReference type="InParanoid" id="A0A1C7NHL0"/>
<accession>A0A1C7NHL0</accession>
<organism evidence="10 11">
    <name type="scientific">Choanephora cucurbitarum</name>
    <dbReference type="NCBI Taxonomy" id="101091"/>
    <lineage>
        <taxon>Eukaryota</taxon>
        <taxon>Fungi</taxon>
        <taxon>Fungi incertae sedis</taxon>
        <taxon>Mucoromycota</taxon>
        <taxon>Mucoromycotina</taxon>
        <taxon>Mucoromycetes</taxon>
        <taxon>Mucorales</taxon>
        <taxon>Mucorineae</taxon>
        <taxon>Choanephoraceae</taxon>
        <taxon>Choanephoroideae</taxon>
        <taxon>Choanephora</taxon>
    </lineage>
</organism>
<keyword evidence="3" id="KW-0677">Repeat</keyword>
<evidence type="ECO:0000256" key="1">
    <source>
        <dbReference type="ARBA" id="ARBA00004123"/>
    </source>
</evidence>
<dbReference type="GO" id="GO:0071039">
    <property type="term" value="P:nuclear polyadenylation-dependent CUT catabolic process"/>
    <property type="evidence" value="ECO:0007669"/>
    <property type="project" value="TreeGrafter"/>
</dbReference>
<dbReference type="STRING" id="101091.A0A1C7NHL0"/>
<feature type="compositionally biased region" description="Polar residues" evidence="8">
    <location>
        <begin position="429"/>
        <end position="473"/>
    </location>
</feature>
<dbReference type="SMART" id="SM00343">
    <property type="entry name" value="ZnF_C2HC"/>
    <property type="match status" value="4"/>
</dbReference>
<protein>
    <submittedName>
        <fullName evidence="10">Protein air1</fullName>
    </submittedName>
</protein>
<sequence>MFDEDEEELELLRQYEDKALDADDDEKYSSDQMDSDLEDKILSMVQYGSGITKKKTLPTKPEPAIEPTPDSVPEPVVVRAPISDAADQKRPVDFSASEEYGLADTDSDSSESHKAASDTEDESDEGTEDDDDNNSSSNEARENTLADAPQPAVTHYINLDDKRYMENDETSEEEAELGIKLQKLIDDQIFNRQSRKRYQTLKPVRVCFVCNQPGHERKDCNRCMECGLPRHKESRCVGARYCARCKRRGHNAIDCKNAKTSENCKICNVHYHHKSVCPSLLHTYVDEVSPRKIPEAWCYYCTSKGHYGDECPHLPTYLSTIPSAFSKHSIGLGNRFEAKKSMKNSAASFSRQHERWSNTSSRESSPHRNNKKPSKKRPRNDFNSSDTDDSRYDRGNNKSSKKNKKNKGKGNLNEFFDRGSSSRNDDYRSGNSNWKALNNNSLPQPTRSGTVHMNNPKQRSKQGQGNNYSSSFPRGNMSDLPRPSSSGVIDLVNDNHHGHKRNHNHNNNNNNNHGNNHNNNNNNSGGQYSRRAPKYHGGYRQNR</sequence>
<evidence type="ECO:0000256" key="7">
    <source>
        <dbReference type="PROSITE-ProRule" id="PRU00047"/>
    </source>
</evidence>
<feature type="domain" description="CCHC-type" evidence="9">
    <location>
        <begin position="207"/>
        <end position="220"/>
    </location>
</feature>
<dbReference type="InterPro" id="IPR051644">
    <property type="entry name" value="TRAMP_AT-DNA-binding"/>
</dbReference>
<dbReference type="Gene3D" id="4.10.60.10">
    <property type="entry name" value="Zinc finger, CCHC-type"/>
    <property type="match status" value="1"/>
</dbReference>
<gene>
    <name evidence="10" type="primary">air1</name>
    <name evidence="10" type="ORF">A0J61_03328</name>
</gene>
<keyword evidence="6" id="KW-0539">Nucleus</keyword>
<feature type="region of interest" description="Disordered" evidence="8">
    <location>
        <begin position="50"/>
        <end position="153"/>
    </location>
</feature>
<reference evidence="10 11" key="1">
    <citation type="submission" date="2016-03" db="EMBL/GenBank/DDBJ databases">
        <title>Choanephora cucurbitarum.</title>
        <authorList>
            <person name="Min B."/>
            <person name="Park H."/>
            <person name="Park J.-H."/>
            <person name="Shin H.-D."/>
            <person name="Choi I.-G."/>
        </authorList>
    </citation>
    <scope>NUCLEOTIDE SEQUENCE [LARGE SCALE GENOMIC DNA]</scope>
    <source>
        <strain evidence="10 11">KUS-F28377</strain>
    </source>
</reference>
<feature type="compositionally biased region" description="Pro residues" evidence="8">
    <location>
        <begin position="60"/>
        <end position="72"/>
    </location>
</feature>
<dbReference type="PROSITE" id="PS50158">
    <property type="entry name" value="ZF_CCHC"/>
    <property type="match status" value="2"/>
</dbReference>
<feature type="domain" description="CCHC-type" evidence="9">
    <location>
        <begin position="298"/>
        <end position="312"/>
    </location>
</feature>
<keyword evidence="11" id="KW-1185">Reference proteome</keyword>
<dbReference type="GO" id="GO:0031499">
    <property type="term" value="C:TRAMP complex"/>
    <property type="evidence" value="ECO:0007669"/>
    <property type="project" value="TreeGrafter"/>
</dbReference>
<evidence type="ECO:0000256" key="5">
    <source>
        <dbReference type="ARBA" id="ARBA00022833"/>
    </source>
</evidence>
<feature type="compositionally biased region" description="Acidic residues" evidence="8">
    <location>
        <begin position="118"/>
        <end position="133"/>
    </location>
</feature>
<name>A0A1C7NHL0_9FUNG</name>
<evidence type="ECO:0000256" key="3">
    <source>
        <dbReference type="ARBA" id="ARBA00022737"/>
    </source>
</evidence>
<comment type="caution">
    <text evidence="10">The sequence shown here is derived from an EMBL/GenBank/DDBJ whole genome shotgun (WGS) entry which is preliminary data.</text>
</comment>
<feature type="compositionally biased region" description="Basic residues" evidence="8">
    <location>
        <begin position="399"/>
        <end position="408"/>
    </location>
</feature>
<feature type="region of interest" description="Disordered" evidence="8">
    <location>
        <begin position="343"/>
        <end position="543"/>
    </location>
</feature>
<evidence type="ECO:0000256" key="8">
    <source>
        <dbReference type="SAM" id="MobiDB-lite"/>
    </source>
</evidence>
<dbReference type="InterPro" id="IPR036875">
    <property type="entry name" value="Znf_CCHC_sf"/>
</dbReference>
<dbReference type="GO" id="GO:0071037">
    <property type="term" value="P:nuclear polyadenylation-dependent snRNA catabolic process"/>
    <property type="evidence" value="ECO:0007669"/>
    <property type="project" value="TreeGrafter"/>
</dbReference>
<keyword evidence="4 7" id="KW-0863">Zinc-finger</keyword>
<evidence type="ECO:0000256" key="2">
    <source>
        <dbReference type="ARBA" id="ARBA00022723"/>
    </source>
</evidence>
<dbReference type="GO" id="GO:0071031">
    <property type="term" value="P:nuclear mRNA surveillance of mRNA 3'-end processing"/>
    <property type="evidence" value="ECO:0007669"/>
    <property type="project" value="TreeGrafter"/>
</dbReference>
<comment type="subcellular location">
    <subcellularLocation>
        <location evidence="1">Nucleus</location>
    </subcellularLocation>
</comment>
<dbReference type="Proteomes" id="UP000093000">
    <property type="component" value="Unassembled WGS sequence"/>
</dbReference>
<feature type="compositionally biased region" description="Low complexity" evidence="8">
    <location>
        <begin position="505"/>
        <end position="523"/>
    </location>
</feature>
<proteinExistence type="predicted"/>
<dbReference type="OrthoDB" id="7608935at2759"/>
<dbReference type="PANTHER" id="PTHR46543:SF1">
    <property type="entry name" value="ZINC FINGER CCHC DOMAIN-CONTAINING PROTEIN 7"/>
    <property type="match status" value="1"/>
</dbReference>
<evidence type="ECO:0000313" key="10">
    <source>
        <dbReference type="EMBL" id="OBZ88613.1"/>
    </source>
</evidence>
<dbReference type="AlphaFoldDB" id="A0A1C7NHL0"/>
<keyword evidence="5" id="KW-0862">Zinc</keyword>
<dbReference type="GO" id="GO:0071038">
    <property type="term" value="P:TRAMP-dependent tRNA surveillance pathway"/>
    <property type="evidence" value="ECO:0007669"/>
    <property type="project" value="TreeGrafter"/>
</dbReference>
<dbReference type="EMBL" id="LUGH01000141">
    <property type="protein sequence ID" value="OBZ88613.1"/>
    <property type="molecule type" value="Genomic_DNA"/>
</dbReference>